<dbReference type="AlphaFoldDB" id="A0A9N9K2L8"/>
<proteinExistence type="predicted"/>
<feature type="non-terminal residue" evidence="1">
    <location>
        <position position="1"/>
    </location>
</feature>
<dbReference type="OrthoDB" id="2317930at2759"/>
<reference evidence="1" key="1">
    <citation type="submission" date="2021-06" db="EMBL/GenBank/DDBJ databases">
        <authorList>
            <person name="Kallberg Y."/>
            <person name="Tangrot J."/>
            <person name="Rosling A."/>
        </authorList>
    </citation>
    <scope>NUCLEOTIDE SEQUENCE</scope>
    <source>
        <strain evidence="1">FL966</strain>
    </source>
</reference>
<gene>
    <name evidence="1" type="ORF">CPELLU_LOCUS18048</name>
</gene>
<evidence type="ECO:0000313" key="1">
    <source>
        <dbReference type="EMBL" id="CAG8804915.1"/>
    </source>
</evidence>
<evidence type="ECO:0000313" key="2">
    <source>
        <dbReference type="Proteomes" id="UP000789759"/>
    </source>
</evidence>
<comment type="caution">
    <text evidence="1">The sequence shown here is derived from an EMBL/GenBank/DDBJ whole genome shotgun (WGS) entry which is preliminary data.</text>
</comment>
<dbReference type="EMBL" id="CAJVQA010033778">
    <property type="protein sequence ID" value="CAG8804915.1"/>
    <property type="molecule type" value="Genomic_DNA"/>
</dbReference>
<organism evidence="1 2">
    <name type="scientific">Cetraspora pellucida</name>
    <dbReference type="NCBI Taxonomy" id="1433469"/>
    <lineage>
        <taxon>Eukaryota</taxon>
        <taxon>Fungi</taxon>
        <taxon>Fungi incertae sedis</taxon>
        <taxon>Mucoromycota</taxon>
        <taxon>Glomeromycotina</taxon>
        <taxon>Glomeromycetes</taxon>
        <taxon>Diversisporales</taxon>
        <taxon>Gigasporaceae</taxon>
        <taxon>Cetraspora</taxon>
    </lineage>
</organism>
<dbReference type="PANTHER" id="PTHR35385">
    <property type="entry name" value="PROTEIN B, PUTATIVE-RELATED-RELATED"/>
    <property type="match status" value="1"/>
</dbReference>
<dbReference type="Proteomes" id="UP000789759">
    <property type="component" value="Unassembled WGS sequence"/>
</dbReference>
<accession>A0A9N9K2L8</accession>
<keyword evidence="2" id="KW-1185">Reference proteome</keyword>
<sequence length="154" mass="17490">SHATNFWPISNNTKKEFFKLFHAGHSSSSAYHTYLAKIQLKYDNDEDILADRAICLHKHDIYYLHQKFLDQIVGIRNGKEMFLCKSKEIVEFNNSHKETGLNISNILLTLISTSTPIGGLPLITILISDETVSTFTKTFEAIKHILLLDAFGGY</sequence>
<feature type="non-terminal residue" evidence="1">
    <location>
        <position position="154"/>
    </location>
</feature>
<protein>
    <submittedName>
        <fullName evidence="1">9477_t:CDS:1</fullName>
    </submittedName>
</protein>
<dbReference type="PANTHER" id="PTHR35385:SF2">
    <property type="entry name" value="PROTEIN B, PUTATIVE-RELATED"/>
    <property type="match status" value="1"/>
</dbReference>
<name>A0A9N9K2L8_9GLOM</name>